<keyword evidence="3" id="KW-1185">Reference proteome</keyword>
<dbReference type="Proteomes" id="UP001444071">
    <property type="component" value="Unassembled WGS sequence"/>
</dbReference>
<gene>
    <name evidence="2" type="ORF">XENORESO_016009</name>
</gene>
<keyword evidence="1" id="KW-0732">Signal</keyword>
<comment type="caution">
    <text evidence="2">The sequence shown here is derived from an EMBL/GenBank/DDBJ whole genome shotgun (WGS) entry which is preliminary data.</text>
</comment>
<feature type="signal peptide" evidence="1">
    <location>
        <begin position="1"/>
        <end position="30"/>
    </location>
</feature>
<protein>
    <recommendedName>
        <fullName evidence="4">Secreted protein</fullName>
    </recommendedName>
</protein>
<feature type="chain" id="PRO_5045138615" description="Secreted protein" evidence="1">
    <location>
        <begin position="31"/>
        <end position="67"/>
    </location>
</feature>
<evidence type="ECO:0000256" key="1">
    <source>
        <dbReference type="SAM" id="SignalP"/>
    </source>
</evidence>
<sequence>MTTMLSPKIRQTRRGNLLLCISILLQLGDAAGVNRVTRRELHLCFHQHLEAAVTLILLHCNKCACPC</sequence>
<organism evidence="2 3">
    <name type="scientific">Xenotaenia resolanae</name>
    <dbReference type="NCBI Taxonomy" id="208358"/>
    <lineage>
        <taxon>Eukaryota</taxon>
        <taxon>Metazoa</taxon>
        <taxon>Chordata</taxon>
        <taxon>Craniata</taxon>
        <taxon>Vertebrata</taxon>
        <taxon>Euteleostomi</taxon>
        <taxon>Actinopterygii</taxon>
        <taxon>Neopterygii</taxon>
        <taxon>Teleostei</taxon>
        <taxon>Neoteleostei</taxon>
        <taxon>Acanthomorphata</taxon>
        <taxon>Ovalentaria</taxon>
        <taxon>Atherinomorphae</taxon>
        <taxon>Cyprinodontiformes</taxon>
        <taxon>Goodeidae</taxon>
        <taxon>Xenotaenia</taxon>
    </lineage>
</organism>
<accession>A0ABV0WTC6</accession>
<proteinExistence type="predicted"/>
<reference evidence="2 3" key="1">
    <citation type="submission" date="2021-06" db="EMBL/GenBank/DDBJ databases">
        <authorList>
            <person name="Palmer J.M."/>
        </authorList>
    </citation>
    <scope>NUCLEOTIDE SEQUENCE [LARGE SCALE GENOMIC DNA]</scope>
    <source>
        <strain evidence="2 3">XR_2019</strain>
        <tissue evidence="2">Muscle</tissue>
    </source>
</reference>
<evidence type="ECO:0000313" key="3">
    <source>
        <dbReference type="Proteomes" id="UP001444071"/>
    </source>
</evidence>
<name>A0ABV0WTC6_9TELE</name>
<evidence type="ECO:0008006" key="4">
    <source>
        <dbReference type="Google" id="ProtNLM"/>
    </source>
</evidence>
<dbReference type="EMBL" id="JAHRIM010070589">
    <property type="protein sequence ID" value="MEQ2272875.1"/>
    <property type="molecule type" value="Genomic_DNA"/>
</dbReference>
<evidence type="ECO:0000313" key="2">
    <source>
        <dbReference type="EMBL" id="MEQ2272875.1"/>
    </source>
</evidence>